<dbReference type="PROSITE" id="PS50297">
    <property type="entry name" value="ANK_REP_REGION"/>
    <property type="match status" value="3"/>
</dbReference>
<evidence type="ECO:0000256" key="2">
    <source>
        <dbReference type="ARBA" id="ARBA00022448"/>
    </source>
</evidence>
<evidence type="ECO:0000256" key="3">
    <source>
        <dbReference type="ARBA" id="ARBA00023055"/>
    </source>
</evidence>
<dbReference type="SMART" id="SM00248">
    <property type="entry name" value="ANK"/>
    <property type="match status" value="4"/>
</dbReference>
<evidence type="ECO:0000256" key="8">
    <source>
        <dbReference type="SAM" id="Coils"/>
    </source>
</evidence>
<dbReference type="SUPFAM" id="SSF48403">
    <property type="entry name" value="Ankyrin repeat"/>
    <property type="match status" value="1"/>
</dbReference>
<dbReference type="Pfam" id="PF01237">
    <property type="entry name" value="Oxysterol_BP"/>
    <property type="match status" value="1"/>
</dbReference>
<feature type="coiled-coil region" evidence="8">
    <location>
        <begin position="850"/>
        <end position="884"/>
    </location>
</feature>
<comment type="similarity">
    <text evidence="1 6">Belongs to the OSBP family.</text>
</comment>
<gene>
    <name evidence="10" type="primary">osbpl1a</name>
</gene>
<evidence type="ECO:0000256" key="7">
    <source>
        <dbReference type="RuleBase" id="RU003845"/>
    </source>
</evidence>
<dbReference type="InterPro" id="IPR000648">
    <property type="entry name" value="Oxysterol-bd"/>
</dbReference>
<evidence type="ECO:0000256" key="9">
    <source>
        <dbReference type="SAM" id="MobiDB-lite"/>
    </source>
</evidence>
<reference evidence="10" key="2">
    <citation type="submission" date="2025-08" db="UniProtKB">
        <authorList>
            <consortium name="Ensembl"/>
        </authorList>
    </citation>
    <scope>IDENTIFICATION</scope>
</reference>
<keyword evidence="5" id="KW-0040">ANK repeat</keyword>
<feature type="repeat" description="ANK" evidence="5">
    <location>
        <begin position="52"/>
        <end position="84"/>
    </location>
</feature>
<evidence type="ECO:0000256" key="4">
    <source>
        <dbReference type="ARBA" id="ARBA00023121"/>
    </source>
</evidence>
<dbReference type="Pfam" id="PF12796">
    <property type="entry name" value="Ank_2"/>
    <property type="match status" value="1"/>
</dbReference>
<dbReference type="PROSITE" id="PS01013">
    <property type="entry name" value="OSBP"/>
    <property type="match status" value="1"/>
</dbReference>
<dbReference type="GO" id="GO:0006869">
    <property type="term" value="P:lipid transport"/>
    <property type="evidence" value="ECO:0007669"/>
    <property type="project" value="UniProtKB-KW"/>
</dbReference>
<dbReference type="InterPro" id="IPR018494">
    <property type="entry name" value="Oxysterol-bd_CS"/>
</dbReference>
<dbReference type="SUPFAM" id="SSF50729">
    <property type="entry name" value="PH domain-like"/>
    <property type="match status" value="1"/>
</dbReference>
<evidence type="ECO:0000313" key="11">
    <source>
        <dbReference type="Proteomes" id="UP000472271"/>
    </source>
</evidence>
<sequence>MNNGSTEFDPEEQFLRYARNGDLPGIQRLLLSKIREETQININCKGKSKSNLGWTPLHLACYFGHKHVVEELLKAGADVNLPNNIGDTPLHKAAFTGRKEVVMLLLHYDACATVINGTAQIPKDVTQNAEIRSMLEAAERTEERKLEEHLLEAAREGDLSTLTQLLSRKKPPDINCADLLGNTPLHCAAYRGQKQCALKLLKSGASPNIKNKNGENGMTRHVKKYEGLLGKSSRFFGWRSYWVVLQDGVLSWYSKQSDAAAGVRRQGCKPLTHAHCLVSSKVSSISAWLDALEEHSAYSTHYCSQEQGSEEEEDEEAMSLGELTDSLQVTTKKKKRKTLITVSSLCVMALSFPSEFPSTLVHKMQEICDLSSETASSLSVCLSHFSKQEGVRSLKLEQEVEKNKILSEALQTLATEHHELEQSVVKGSSPRSALSEDEFHDAVSDSESELSLSGFETVASHSFEEDNEEEEGSVMLSSRCSPTSMLHEDHHGDKDETQPNGISKHRTSLPAPMFSRNDFSIWSILRNCIGMELSKITMPVIFNEPLSFLQRLTEYMEHTYLIHQANASSDSIDRMKCVAAFAVSAVASQWERTGKPFNPLLGETYELVREDLGFRLISEQVSHHPPVSAFHAEGLKQDFVFHGSIYPKLKFWGKSVEAEPKGIITLELPKFNESYTWTNPTCCVHNIIVGQLWIEQYGNMEIYNHRTGERCCLNFKPCGLFGKELHKVEGYILDKSKKKLCSLYGKWTECLYVIDPAAFEANKKNDKKGAEEKKGSKSSGSEDQEEVPSPAADTVQMIPGSQLLWRIAPRPPNSAQMYSFTSFAMQLNELHKDMEGVIPQTDCRLRPDIRAMENGDIDLASEEKKRLEEKQRAARKNRSKSDEDWKTRWFNQGQNPHTNSQDWLFTGGYWDRTYTQLPDIY</sequence>
<dbReference type="GO" id="GO:0005829">
    <property type="term" value="C:cytosol"/>
    <property type="evidence" value="ECO:0007669"/>
    <property type="project" value="TreeGrafter"/>
</dbReference>
<dbReference type="Ensembl" id="ENSSORT00005048670.1">
    <property type="protein sequence ID" value="ENSSORP00005047491.1"/>
    <property type="gene ID" value="ENSSORG00005018700.1"/>
</dbReference>
<dbReference type="GO" id="GO:0015485">
    <property type="term" value="F:cholesterol binding"/>
    <property type="evidence" value="ECO:0007669"/>
    <property type="project" value="TreeGrafter"/>
</dbReference>
<dbReference type="InterPro" id="IPR011993">
    <property type="entry name" value="PH-like_dom_sf"/>
</dbReference>
<evidence type="ECO:0000256" key="6">
    <source>
        <dbReference type="RuleBase" id="RU003844"/>
    </source>
</evidence>
<feature type="region of interest" description="Disordered" evidence="9">
    <location>
        <begin position="763"/>
        <end position="795"/>
    </location>
</feature>
<feature type="region of interest" description="Disordered" evidence="9">
    <location>
        <begin position="420"/>
        <end position="447"/>
    </location>
</feature>
<dbReference type="GO" id="GO:0097038">
    <property type="term" value="C:perinuclear endoplasmic reticulum"/>
    <property type="evidence" value="ECO:0007669"/>
    <property type="project" value="TreeGrafter"/>
</dbReference>
<organism evidence="10 11">
    <name type="scientific">Sphaeramia orbicularis</name>
    <name type="common">orbiculate cardinalfish</name>
    <dbReference type="NCBI Taxonomy" id="375764"/>
    <lineage>
        <taxon>Eukaryota</taxon>
        <taxon>Metazoa</taxon>
        <taxon>Chordata</taxon>
        <taxon>Craniata</taxon>
        <taxon>Vertebrata</taxon>
        <taxon>Euteleostomi</taxon>
        <taxon>Actinopterygii</taxon>
        <taxon>Neopterygii</taxon>
        <taxon>Teleostei</taxon>
        <taxon>Neoteleostei</taxon>
        <taxon>Acanthomorphata</taxon>
        <taxon>Gobiaria</taxon>
        <taxon>Kurtiformes</taxon>
        <taxon>Apogonoidei</taxon>
        <taxon>Apogonidae</taxon>
        <taxon>Apogoninae</taxon>
        <taxon>Sphaeramia</taxon>
    </lineage>
</organism>
<feature type="repeat" description="ANK" evidence="5">
    <location>
        <begin position="180"/>
        <end position="212"/>
    </location>
</feature>
<dbReference type="SUPFAM" id="SSF144000">
    <property type="entry name" value="Oxysterol-binding protein-like"/>
    <property type="match status" value="1"/>
</dbReference>
<dbReference type="Gene3D" id="3.30.70.3490">
    <property type="match status" value="1"/>
</dbReference>
<feature type="repeat" description="ANK" evidence="5">
    <location>
        <begin position="85"/>
        <end position="117"/>
    </location>
</feature>
<feature type="compositionally biased region" description="Basic and acidic residues" evidence="9">
    <location>
        <begin position="763"/>
        <end position="775"/>
    </location>
</feature>
<dbReference type="Pfam" id="PF00023">
    <property type="entry name" value="Ank"/>
    <property type="match status" value="1"/>
</dbReference>
<keyword evidence="8" id="KW-0175">Coiled coil</keyword>
<dbReference type="FunFam" id="1.25.40.20:FF:000094">
    <property type="entry name" value="Oxysterol-binding protein"/>
    <property type="match status" value="1"/>
</dbReference>
<dbReference type="PANTHER" id="PTHR10972">
    <property type="entry name" value="OXYSTEROL-BINDING PROTEIN-RELATED"/>
    <property type="match status" value="1"/>
</dbReference>
<evidence type="ECO:0000313" key="10">
    <source>
        <dbReference type="Ensembl" id="ENSSORP00005047491.1"/>
    </source>
</evidence>
<reference evidence="10" key="1">
    <citation type="submission" date="2019-06" db="EMBL/GenBank/DDBJ databases">
        <authorList>
            <consortium name="Wellcome Sanger Institute Data Sharing"/>
        </authorList>
    </citation>
    <scope>NUCLEOTIDE SEQUENCE [LARGE SCALE GENOMIC DNA]</scope>
</reference>
<dbReference type="FunFam" id="2.40.160.120:FF:000005">
    <property type="entry name" value="Oxysterol-binding protein"/>
    <property type="match status" value="1"/>
</dbReference>
<keyword evidence="2 7" id="KW-0813">Transport</keyword>
<reference evidence="10" key="3">
    <citation type="submission" date="2025-09" db="UniProtKB">
        <authorList>
            <consortium name="Ensembl"/>
        </authorList>
    </citation>
    <scope>IDENTIFICATION</scope>
</reference>
<keyword evidence="4" id="KW-0446">Lipid-binding</keyword>
<dbReference type="Gene3D" id="2.30.29.30">
    <property type="entry name" value="Pleckstrin-homology domain (PH domain)/Phosphotyrosine-binding domain (PTB)"/>
    <property type="match status" value="1"/>
</dbReference>
<dbReference type="Gene3D" id="2.40.160.120">
    <property type="match status" value="1"/>
</dbReference>
<name>A0A673BX38_9TELE</name>
<dbReference type="FunFam" id="3.30.70.3490:FF:000003">
    <property type="entry name" value="Oxysterol-binding protein"/>
    <property type="match status" value="1"/>
</dbReference>
<dbReference type="Proteomes" id="UP000472271">
    <property type="component" value="Chromosome 4"/>
</dbReference>
<dbReference type="InterPro" id="IPR037239">
    <property type="entry name" value="OSBP_sf"/>
</dbReference>
<evidence type="ECO:0000256" key="1">
    <source>
        <dbReference type="ARBA" id="ARBA00008842"/>
    </source>
</evidence>
<dbReference type="GO" id="GO:0005886">
    <property type="term" value="C:plasma membrane"/>
    <property type="evidence" value="ECO:0007669"/>
    <property type="project" value="TreeGrafter"/>
</dbReference>
<dbReference type="InterPro" id="IPR036770">
    <property type="entry name" value="Ankyrin_rpt-contain_sf"/>
</dbReference>
<dbReference type="PROSITE" id="PS50088">
    <property type="entry name" value="ANK_REPEAT"/>
    <property type="match status" value="3"/>
</dbReference>
<dbReference type="InterPro" id="IPR002110">
    <property type="entry name" value="Ankyrin_rpt"/>
</dbReference>
<dbReference type="Gene3D" id="1.25.40.20">
    <property type="entry name" value="Ankyrin repeat-containing domain"/>
    <property type="match status" value="2"/>
</dbReference>
<dbReference type="AlphaFoldDB" id="A0A673BX38"/>
<accession>A0A673BX38</accession>
<keyword evidence="3 7" id="KW-0445">Lipid transport</keyword>
<protein>
    <recommendedName>
        <fullName evidence="7">Oxysterol-binding protein</fullName>
    </recommendedName>
</protein>
<feature type="compositionally biased region" description="Acidic residues" evidence="9">
    <location>
        <begin position="435"/>
        <end position="447"/>
    </location>
</feature>
<dbReference type="PANTHER" id="PTHR10972:SF53">
    <property type="entry name" value="OXYSTEROL-BINDING PROTEIN-RELATED PROTEIN 1"/>
    <property type="match status" value="1"/>
</dbReference>
<keyword evidence="11" id="KW-1185">Reference proteome</keyword>
<evidence type="ECO:0000256" key="5">
    <source>
        <dbReference type="PROSITE-ProRule" id="PRU00023"/>
    </source>
</evidence>
<proteinExistence type="inferred from homology"/>